<evidence type="ECO:0000313" key="7">
    <source>
        <dbReference type="Proteomes" id="UP001220022"/>
    </source>
</evidence>
<dbReference type="Proteomes" id="UP001220022">
    <property type="component" value="Unassembled WGS sequence"/>
</dbReference>
<dbReference type="SUPFAM" id="SSF48239">
    <property type="entry name" value="Terpenoid cyclases/Protein prenyltransferases"/>
    <property type="match status" value="1"/>
</dbReference>
<dbReference type="Pfam" id="PF00432">
    <property type="entry name" value="Prenyltrans"/>
    <property type="match status" value="1"/>
</dbReference>
<feature type="region of interest" description="Disordered" evidence="2">
    <location>
        <begin position="1"/>
        <end position="22"/>
    </location>
</feature>
<comment type="caution">
    <text evidence="6">The sequence shown here is derived from an EMBL/GenBank/DDBJ whole genome shotgun (WGS) entry which is preliminary data.</text>
</comment>
<feature type="chain" id="PRO_5047177125" evidence="4">
    <location>
        <begin position="45"/>
        <end position="431"/>
    </location>
</feature>
<name>A0ABT5Z1N6_9ACTN</name>
<proteinExistence type="predicted"/>
<dbReference type="EMBL" id="JARHTQ010000011">
    <property type="protein sequence ID" value="MDF2257604.1"/>
    <property type="molecule type" value="Genomic_DNA"/>
</dbReference>
<gene>
    <name evidence="6" type="ORF">P2L57_18335</name>
</gene>
<dbReference type="InterPro" id="IPR001330">
    <property type="entry name" value="Prenyltrans"/>
</dbReference>
<evidence type="ECO:0000313" key="6">
    <source>
        <dbReference type="EMBL" id="MDF2257604.1"/>
    </source>
</evidence>
<organism evidence="6 7">
    <name type="scientific">Streptantibioticus ferralitis</name>
    <dbReference type="NCBI Taxonomy" id="236510"/>
    <lineage>
        <taxon>Bacteria</taxon>
        <taxon>Bacillati</taxon>
        <taxon>Actinomycetota</taxon>
        <taxon>Actinomycetes</taxon>
        <taxon>Kitasatosporales</taxon>
        <taxon>Streptomycetaceae</taxon>
        <taxon>Streptantibioticus</taxon>
    </lineage>
</organism>
<evidence type="ECO:0000256" key="1">
    <source>
        <dbReference type="ARBA" id="ARBA00022737"/>
    </source>
</evidence>
<keyword evidence="1" id="KW-0677">Repeat</keyword>
<feature type="signal peptide" evidence="4">
    <location>
        <begin position="1"/>
        <end position="44"/>
    </location>
</feature>
<dbReference type="Gene3D" id="1.50.10.20">
    <property type="match status" value="1"/>
</dbReference>
<protein>
    <submittedName>
        <fullName evidence="6">Prenyltransferase/squalene oxidase repeat-containing protein</fullName>
    </submittedName>
</protein>
<reference evidence="6 7" key="1">
    <citation type="submission" date="2023-03" db="EMBL/GenBank/DDBJ databases">
        <title>Draft genome sequence of type strain Streptomyces ferralitis JCM 14344.</title>
        <authorList>
            <person name="Klaysubun C."/>
            <person name="Duangmal K."/>
        </authorList>
    </citation>
    <scope>NUCLEOTIDE SEQUENCE [LARGE SCALE GENOMIC DNA]</scope>
    <source>
        <strain evidence="6 7">JCM 14344</strain>
    </source>
</reference>
<sequence>MARPPLGHRPSRPLRDRPATATRRAAALAAVTLLGAVAGPTASAASPSPSPSNLPVGLYGTADPTYNGVWRQSTALLALSSVKVAPAREAVDWLVGQQCADGGFTTYRANPDKACAPKTEDTNSVAVAVQALAAVGGHGTTVSKAVHWLKSVQNSDGGWGYQPYTPSDANSTAVAIGALAAPGEDVASVTRGGKSPYDALLSLQLGCGTKGVQDAQRGAFAYQPDKSGTLTANDKATADAAFAALGKGYVIGAPAKNTDPKAFDCSATQKANDPTTAAAAASAYLAATLSAGGDHLTTAQPGSSQKTPDYGTTADAVLALAAGGHADAAKKPYQWLTKNAGGWAKGDPAALGSLILASGAAGANPHDFAGADLVQQLVNTGPRPDETATPSPSADHKDDGGGMSVWWIVGAGLIAGIGIGWAFSMRNKKRV</sequence>
<dbReference type="InterPro" id="IPR008930">
    <property type="entry name" value="Terpenoid_cyclase/PrenylTrfase"/>
</dbReference>
<keyword evidence="4" id="KW-0732">Signal</keyword>
<evidence type="ECO:0000256" key="4">
    <source>
        <dbReference type="SAM" id="SignalP"/>
    </source>
</evidence>
<evidence type="ECO:0000256" key="2">
    <source>
        <dbReference type="SAM" id="MobiDB-lite"/>
    </source>
</evidence>
<keyword evidence="3" id="KW-1133">Transmembrane helix</keyword>
<evidence type="ECO:0000259" key="5">
    <source>
        <dbReference type="Pfam" id="PF00432"/>
    </source>
</evidence>
<accession>A0ABT5Z1N6</accession>
<dbReference type="RefSeq" id="WP_275815796.1">
    <property type="nucleotide sequence ID" value="NZ_BAAANM010000027.1"/>
</dbReference>
<keyword evidence="7" id="KW-1185">Reference proteome</keyword>
<keyword evidence="3" id="KW-0472">Membrane</keyword>
<feature type="transmembrane region" description="Helical" evidence="3">
    <location>
        <begin position="405"/>
        <end position="423"/>
    </location>
</feature>
<evidence type="ECO:0000256" key="3">
    <source>
        <dbReference type="SAM" id="Phobius"/>
    </source>
</evidence>
<feature type="region of interest" description="Disordered" evidence="2">
    <location>
        <begin position="379"/>
        <end position="399"/>
    </location>
</feature>
<keyword evidence="3" id="KW-0812">Transmembrane</keyword>
<feature type="domain" description="Prenyltransferase alpha-alpha toroid" evidence="5">
    <location>
        <begin position="76"/>
        <end position="183"/>
    </location>
</feature>